<organism evidence="1 2">
    <name type="scientific">Rhodocollybia butyracea</name>
    <dbReference type="NCBI Taxonomy" id="206335"/>
    <lineage>
        <taxon>Eukaryota</taxon>
        <taxon>Fungi</taxon>
        <taxon>Dikarya</taxon>
        <taxon>Basidiomycota</taxon>
        <taxon>Agaricomycotina</taxon>
        <taxon>Agaricomycetes</taxon>
        <taxon>Agaricomycetidae</taxon>
        <taxon>Agaricales</taxon>
        <taxon>Marasmiineae</taxon>
        <taxon>Omphalotaceae</taxon>
        <taxon>Rhodocollybia</taxon>
    </lineage>
</organism>
<accession>A0A9P5PTD8</accession>
<name>A0A9P5PTD8_9AGAR</name>
<comment type="caution">
    <text evidence="1">The sequence shown here is derived from an EMBL/GenBank/DDBJ whole genome shotgun (WGS) entry which is preliminary data.</text>
</comment>
<evidence type="ECO:0000313" key="1">
    <source>
        <dbReference type="EMBL" id="KAF9071999.1"/>
    </source>
</evidence>
<reference evidence="1" key="1">
    <citation type="submission" date="2020-11" db="EMBL/GenBank/DDBJ databases">
        <authorList>
            <consortium name="DOE Joint Genome Institute"/>
            <person name="Ahrendt S."/>
            <person name="Riley R."/>
            <person name="Andreopoulos W."/>
            <person name="Labutti K."/>
            <person name="Pangilinan J."/>
            <person name="Ruiz-Duenas F.J."/>
            <person name="Barrasa J.M."/>
            <person name="Sanchez-Garcia M."/>
            <person name="Camarero S."/>
            <person name="Miyauchi S."/>
            <person name="Serrano A."/>
            <person name="Linde D."/>
            <person name="Babiker R."/>
            <person name="Drula E."/>
            <person name="Ayuso-Fernandez I."/>
            <person name="Pacheco R."/>
            <person name="Padilla G."/>
            <person name="Ferreira P."/>
            <person name="Barriuso J."/>
            <person name="Kellner H."/>
            <person name="Castanera R."/>
            <person name="Alfaro M."/>
            <person name="Ramirez L."/>
            <person name="Pisabarro A.G."/>
            <person name="Kuo A."/>
            <person name="Tritt A."/>
            <person name="Lipzen A."/>
            <person name="He G."/>
            <person name="Yan M."/>
            <person name="Ng V."/>
            <person name="Cullen D."/>
            <person name="Martin F."/>
            <person name="Rosso M.-N."/>
            <person name="Henrissat B."/>
            <person name="Hibbett D."/>
            <person name="Martinez A.T."/>
            <person name="Grigoriev I.V."/>
        </authorList>
    </citation>
    <scope>NUCLEOTIDE SEQUENCE</scope>
    <source>
        <strain evidence="1">AH 40177</strain>
    </source>
</reference>
<gene>
    <name evidence="1" type="ORF">BDP27DRAFT_447765</name>
</gene>
<dbReference type="OrthoDB" id="3063242at2759"/>
<dbReference type="InterPro" id="IPR038921">
    <property type="entry name" value="YOR389W-like"/>
</dbReference>
<evidence type="ECO:0000313" key="2">
    <source>
        <dbReference type="Proteomes" id="UP000772434"/>
    </source>
</evidence>
<sequence>MTASEKLLLGAVQDTMKEICRVLVKMWGTGVEAGLDLRYWVRQTAGTVAGENQDPFGALVENWRRELEGLMEWLDWHMWVKCSPACSDDELCYMPTWPYFGGPPAGPSAGPTIEDTGETKEWERPMPKCIRKIAPYLF</sequence>
<dbReference type="EMBL" id="JADNRY010000028">
    <property type="protein sequence ID" value="KAF9071999.1"/>
    <property type="molecule type" value="Genomic_DNA"/>
</dbReference>
<dbReference type="PANTHER" id="PTHR35204">
    <property type="entry name" value="YALI0A21131P"/>
    <property type="match status" value="1"/>
</dbReference>
<dbReference type="Proteomes" id="UP000772434">
    <property type="component" value="Unassembled WGS sequence"/>
</dbReference>
<proteinExistence type="predicted"/>
<dbReference type="AlphaFoldDB" id="A0A9P5PTD8"/>
<protein>
    <submittedName>
        <fullName evidence="1">Uncharacterized protein</fullName>
    </submittedName>
</protein>
<dbReference type="PANTHER" id="PTHR35204:SF1">
    <property type="entry name" value="ENTEROTOXIN"/>
    <property type="match status" value="1"/>
</dbReference>
<keyword evidence="2" id="KW-1185">Reference proteome</keyword>